<sequence>MFGRNQVVKMINRSSENQTDRRRFLRSAGLGGLGVVGATTMSSAVFAPTAAAAEAPSDGAVLNFALNLEYLEAQFYSYAVTGAGIPDKLTGGAGARGGVTGGHSVRFESKMVRQYAEEIAADERAHVEFLRSALGSAAVAQPEIDLQNSFTAAAQAAGLVRSGEAFDPFANEDNFLLAAYLFEDVGVSAYKGAAPLVSNKTYLEAAAGILAAEAYHAANIRSALYSKDTGLLGTGLLGRDLKEASVKLSDARDSLDGADDLDQGVVDENGRANIVPTDQFGVTYSRSAGQVLNIVYLTNKEATSGGFFPRGVNGEINTSAANG</sequence>
<dbReference type="InterPro" id="IPR052965">
    <property type="entry name" value="Pigment-catalase-like"/>
</dbReference>
<comment type="caution">
    <text evidence="1">The sequence shown here is derived from an EMBL/GenBank/DDBJ whole genome shotgun (WGS) entry which is preliminary data.</text>
</comment>
<dbReference type="Pfam" id="PF13668">
    <property type="entry name" value="Ferritin_2"/>
    <property type="match status" value="1"/>
</dbReference>
<evidence type="ECO:0000313" key="1">
    <source>
        <dbReference type="EMBL" id="MBB5067191.1"/>
    </source>
</evidence>
<dbReference type="PROSITE" id="PS51318">
    <property type="entry name" value="TAT"/>
    <property type="match status" value="1"/>
</dbReference>
<evidence type="ECO:0000313" key="2">
    <source>
        <dbReference type="Proteomes" id="UP000580474"/>
    </source>
</evidence>
<dbReference type="AlphaFoldDB" id="A0A840N8N7"/>
<dbReference type="RefSeq" id="WP_343071169.1">
    <property type="nucleotide sequence ID" value="NZ_JACHIV010000001.1"/>
</dbReference>
<gene>
    <name evidence="1" type="ORF">BJ969_000279</name>
</gene>
<dbReference type="PANTHER" id="PTHR31694">
    <property type="entry name" value="DESICCATION-LIKE PROTEIN"/>
    <property type="match status" value="1"/>
</dbReference>
<dbReference type="PANTHER" id="PTHR31694:SF26">
    <property type="entry name" value="OS05G0151100 PROTEIN"/>
    <property type="match status" value="1"/>
</dbReference>
<keyword evidence="2" id="KW-1185">Reference proteome</keyword>
<dbReference type="EMBL" id="JACHIV010000001">
    <property type="protein sequence ID" value="MBB5067191.1"/>
    <property type="molecule type" value="Genomic_DNA"/>
</dbReference>
<dbReference type="InterPro" id="IPR006311">
    <property type="entry name" value="TAT_signal"/>
</dbReference>
<name>A0A840N8N7_9PSEU</name>
<organism evidence="1 2">
    <name type="scientific">Saccharopolyspora gloriosae</name>
    <dbReference type="NCBI Taxonomy" id="455344"/>
    <lineage>
        <taxon>Bacteria</taxon>
        <taxon>Bacillati</taxon>
        <taxon>Actinomycetota</taxon>
        <taxon>Actinomycetes</taxon>
        <taxon>Pseudonocardiales</taxon>
        <taxon>Pseudonocardiaceae</taxon>
        <taxon>Saccharopolyspora</taxon>
    </lineage>
</organism>
<reference evidence="1 2" key="1">
    <citation type="submission" date="2020-08" db="EMBL/GenBank/DDBJ databases">
        <title>Sequencing the genomes of 1000 actinobacteria strains.</title>
        <authorList>
            <person name="Klenk H.-P."/>
        </authorList>
    </citation>
    <scope>NUCLEOTIDE SEQUENCE [LARGE SCALE GENOMIC DNA]</scope>
    <source>
        <strain evidence="1 2">DSM 45582</strain>
    </source>
</reference>
<dbReference type="Proteomes" id="UP000580474">
    <property type="component" value="Unassembled WGS sequence"/>
</dbReference>
<proteinExistence type="predicted"/>
<dbReference type="InterPro" id="IPR009078">
    <property type="entry name" value="Ferritin-like_SF"/>
</dbReference>
<protein>
    <submittedName>
        <fullName evidence="1">Rubrerythrin</fullName>
    </submittedName>
</protein>
<accession>A0A840N8N7</accession>
<dbReference type="SUPFAM" id="SSF47240">
    <property type="entry name" value="Ferritin-like"/>
    <property type="match status" value="1"/>
</dbReference>